<comment type="similarity">
    <text evidence="5 9">In the C-terminal section; belongs to the HTP reductase family.</text>
</comment>
<keyword evidence="9 12" id="KW-0479">Metal-binding</keyword>
<evidence type="ECO:0000256" key="10">
    <source>
        <dbReference type="PIRSR" id="PIRSR006769-1"/>
    </source>
</evidence>
<dbReference type="Pfam" id="PF00383">
    <property type="entry name" value="dCMP_cyt_deam_1"/>
    <property type="match status" value="1"/>
</dbReference>
<feature type="binding site" evidence="11">
    <location>
        <position position="228"/>
    </location>
    <ligand>
        <name>NADP(+)</name>
        <dbReference type="ChEBI" id="CHEBI:58349"/>
    </ligand>
</feature>
<evidence type="ECO:0000256" key="7">
    <source>
        <dbReference type="ARBA" id="ARBA00023002"/>
    </source>
</evidence>
<feature type="binding site" evidence="11">
    <location>
        <position position="203"/>
    </location>
    <ligand>
        <name>substrate</name>
    </ligand>
</feature>
<dbReference type="InterPro" id="IPR016193">
    <property type="entry name" value="Cytidine_deaminase-like"/>
</dbReference>
<feature type="binding site" evidence="11">
    <location>
        <position position="207"/>
    </location>
    <ligand>
        <name>substrate</name>
    </ligand>
</feature>
<dbReference type="SUPFAM" id="SSF53927">
    <property type="entry name" value="Cytidine deaminase-like"/>
    <property type="match status" value="1"/>
</dbReference>
<comment type="cofactor">
    <cofactor evidence="9 12">
        <name>Zn(2+)</name>
        <dbReference type="ChEBI" id="CHEBI:29105"/>
    </cofactor>
    <text evidence="9 12">Binds 1 zinc ion.</text>
</comment>
<evidence type="ECO:0000256" key="11">
    <source>
        <dbReference type="PIRSR" id="PIRSR006769-2"/>
    </source>
</evidence>
<dbReference type="GO" id="GO:0008703">
    <property type="term" value="F:5-amino-6-(5-phosphoribosylamino)uracil reductase activity"/>
    <property type="evidence" value="ECO:0007669"/>
    <property type="project" value="UniProtKB-EC"/>
</dbReference>
<dbReference type="InterPro" id="IPR002734">
    <property type="entry name" value="RibDG_C"/>
</dbReference>
<dbReference type="GO" id="GO:0046872">
    <property type="term" value="F:metal ion binding"/>
    <property type="evidence" value="ECO:0007669"/>
    <property type="project" value="UniProtKB-KW"/>
</dbReference>
<comment type="function">
    <text evidence="1 9">Converts 2,5-diamino-6-(ribosylamino)-4(3h)-pyrimidinone 5'-phosphate into 5-amino-6-(ribosylamino)-2,4(1h,3h)-pyrimidinedione 5'-phosphate.</text>
</comment>
<dbReference type="InterPro" id="IPR024072">
    <property type="entry name" value="DHFR-like_dom_sf"/>
</dbReference>
<dbReference type="AlphaFoldDB" id="H5SSN4"/>
<evidence type="ECO:0000256" key="12">
    <source>
        <dbReference type="PIRSR" id="PIRSR006769-3"/>
    </source>
</evidence>
<gene>
    <name evidence="14" type="ORF">HGMM_OP3C325</name>
</gene>
<dbReference type="SUPFAM" id="SSF53597">
    <property type="entry name" value="Dihydrofolate reductase-like"/>
    <property type="match status" value="1"/>
</dbReference>
<feature type="binding site" evidence="11">
    <location>
        <position position="300"/>
    </location>
    <ligand>
        <name>substrate</name>
    </ligand>
</feature>
<feature type="domain" description="CMP/dCMP-type deaminase" evidence="13">
    <location>
        <begin position="2"/>
        <end position="126"/>
    </location>
</feature>
<protein>
    <recommendedName>
        <fullName evidence="9">Riboflavin biosynthesis protein RibD</fullName>
    </recommendedName>
    <domain>
        <recommendedName>
            <fullName evidence="9">Diaminohydroxyphosphoribosylaminopyrimidine deaminase</fullName>
            <shortName evidence="9">DRAP deaminase</shortName>
            <ecNumber evidence="9">3.5.4.26</ecNumber>
        </recommendedName>
        <alternativeName>
            <fullName evidence="9">Riboflavin-specific deaminase</fullName>
        </alternativeName>
    </domain>
    <domain>
        <recommendedName>
            <fullName evidence="9">5-amino-6-(5-phosphoribosylamino)uracil reductase</fullName>
            <ecNumber evidence="9">1.1.1.193</ecNumber>
        </recommendedName>
        <alternativeName>
            <fullName evidence="9">HTP reductase</fullName>
        </alternativeName>
    </domain>
</protein>
<evidence type="ECO:0000313" key="14">
    <source>
        <dbReference type="EMBL" id="BAL59170.1"/>
    </source>
</evidence>
<comment type="pathway">
    <text evidence="2 9">Cofactor biosynthesis; riboflavin biosynthesis; 5-amino-6-(D-ribitylamino)uracil from GTP: step 2/4.</text>
</comment>
<keyword evidence="8" id="KW-0511">Multifunctional enzyme</keyword>
<evidence type="ECO:0000259" key="13">
    <source>
        <dbReference type="PROSITE" id="PS51747"/>
    </source>
</evidence>
<feature type="binding site" evidence="11">
    <location>
        <position position="199"/>
    </location>
    <ligand>
        <name>NADP(+)</name>
        <dbReference type="ChEBI" id="CHEBI:58349"/>
    </ligand>
</feature>
<evidence type="ECO:0000256" key="4">
    <source>
        <dbReference type="ARBA" id="ARBA00005259"/>
    </source>
</evidence>
<reference evidence="14" key="1">
    <citation type="journal article" date="2005" name="Environ. Microbiol.">
        <title>Genetic and functional properties of uncultivated thermophilic crenarchaeotes from a subsurface gold mine as revealed by analysis of genome fragments.</title>
        <authorList>
            <person name="Nunoura T."/>
            <person name="Hirayama H."/>
            <person name="Takami H."/>
            <person name="Oida H."/>
            <person name="Nishi S."/>
            <person name="Shimamura S."/>
            <person name="Suzuki Y."/>
            <person name="Inagaki F."/>
            <person name="Takai K."/>
            <person name="Nealson K.H."/>
            <person name="Horikoshi K."/>
        </authorList>
    </citation>
    <scope>NUCLEOTIDE SEQUENCE</scope>
</reference>
<dbReference type="Gene3D" id="3.40.140.10">
    <property type="entry name" value="Cytidine Deaminase, domain 2"/>
    <property type="match status" value="1"/>
</dbReference>
<dbReference type="GO" id="GO:0050661">
    <property type="term" value="F:NADP binding"/>
    <property type="evidence" value="ECO:0007669"/>
    <property type="project" value="InterPro"/>
</dbReference>
<evidence type="ECO:0000256" key="8">
    <source>
        <dbReference type="ARBA" id="ARBA00023268"/>
    </source>
</evidence>
<feature type="binding site" evidence="12">
    <location>
        <position position="87"/>
    </location>
    <ligand>
        <name>Zn(2+)</name>
        <dbReference type="ChEBI" id="CHEBI:29105"/>
        <note>catalytic</note>
    </ligand>
</feature>
<comment type="similarity">
    <text evidence="4 9">In the N-terminal section; belongs to the cytidine and deoxycytidylate deaminase family.</text>
</comment>
<proteinExistence type="inferred from homology"/>
<dbReference type="PROSITE" id="PS51747">
    <property type="entry name" value="CYT_DCMP_DEAMINASES_2"/>
    <property type="match status" value="1"/>
</dbReference>
<feature type="binding site" evidence="11">
    <location>
        <position position="157"/>
    </location>
    <ligand>
        <name>NADP(+)</name>
        <dbReference type="ChEBI" id="CHEBI:58349"/>
    </ligand>
</feature>
<feature type="active site" description="Proton donor" evidence="10">
    <location>
        <position position="53"/>
    </location>
</feature>
<dbReference type="CDD" id="cd01284">
    <property type="entry name" value="Riboflavin_deaminase-reductase"/>
    <property type="match status" value="1"/>
</dbReference>
<comment type="catalytic activity">
    <reaction evidence="9">
        <text>5-amino-6-(5-phospho-D-ribitylamino)uracil + NADP(+) = 5-amino-6-(5-phospho-D-ribosylamino)uracil + NADPH + H(+)</text>
        <dbReference type="Rhea" id="RHEA:17845"/>
        <dbReference type="ChEBI" id="CHEBI:15378"/>
        <dbReference type="ChEBI" id="CHEBI:57783"/>
        <dbReference type="ChEBI" id="CHEBI:58349"/>
        <dbReference type="ChEBI" id="CHEBI:58421"/>
        <dbReference type="ChEBI" id="CHEBI:58453"/>
        <dbReference type="EC" id="1.1.1.193"/>
    </reaction>
</comment>
<evidence type="ECO:0000256" key="5">
    <source>
        <dbReference type="ARBA" id="ARBA00007417"/>
    </source>
</evidence>
<dbReference type="EC" id="3.5.4.26" evidence="9"/>
<dbReference type="Pfam" id="PF01872">
    <property type="entry name" value="RibD_C"/>
    <property type="match status" value="1"/>
</dbReference>
<dbReference type="InterPro" id="IPR004794">
    <property type="entry name" value="Eubact_RibD"/>
</dbReference>
<dbReference type="PANTHER" id="PTHR38011">
    <property type="entry name" value="DIHYDROFOLATE REDUCTASE FAMILY PROTEIN (AFU_ORTHOLOGUE AFUA_8G06820)"/>
    <property type="match status" value="1"/>
</dbReference>
<dbReference type="InterPro" id="IPR050765">
    <property type="entry name" value="Riboflavin_Biosynth_HTPR"/>
</dbReference>
<sequence>MVRPEDFMRRALELAERGAGWTSPNPMVGAVVVKHNIIVSAGWHEEFGGPHAEFSALQRAGALARGADLYVNLEPCVAAPGKRNPPCADEIIRAGIKRVFVALRDPDPRINGKGIDTLRRAGIEVIEGLLEREARKLNEIYLKFKTTGLPFMTLKMAMTADGKIATHTGDSQWISSQRSLEFAHELRHRHRAILVGIGTVLADNPQLTVRRTVQARPARNPIRIVLDSRGRIPLDATVVRSAQEVRTIVATTDAMPPDKEQALRDAHVAVWRLPQRDGRVDLCALIQKLAHEQIDSVLIEGGSDVAWSFVRARLIDKILLVIAPKIIGGRAAPGPIGGPGCERLSEAIPLREITVSRLDDDILYEAYLDRESTILS</sequence>
<feature type="binding site" evidence="11">
    <location>
        <position position="187"/>
    </location>
    <ligand>
        <name>substrate</name>
    </ligand>
</feature>
<dbReference type="NCBIfam" id="TIGR00326">
    <property type="entry name" value="eubact_ribD"/>
    <property type="match status" value="1"/>
</dbReference>
<dbReference type="InterPro" id="IPR002125">
    <property type="entry name" value="CMP_dCMP_dom"/>
</dbReference>
<dbReference type="PIRSF" id="PIRSF006769">
    <property type="entry name" value="RibD"/>
    <property type="match status" value="1"/>
</dbReference>
<feature type="binding site" evidence="11">
    <location>
        <begin position="302"/>
        <end position="308"/>
    </location>
    <ligand>
        <name>NADP(+)</name>
        <dbReference type="ChEBI" id="CHEBI:58349"/>
    </ligand>
</feature>
<evidence type="ECO:0000256" key="9">
    <source>
        <dbReference type="PIRNR" id="PIRNR006769"/>
    </source>
</evidence>
<keyword evidence="9" id="KW-0686">Riboflavin biosynthesis</keyword>
<feature type="binding site" evidence="11">
    <location>
        <position position="173"/>
    </location>
    <ligand>
        <name>NADP(+)</name>
        <dbReference type="ChEBI" id="CHEBI:58349"/>
    </ligand>
</feature>
<feature type="binding site" evidence="12">
    <location>
        <position position="51"/>
    </location>
    <ligand>
        <name>Zn(2+)</name>
        <dbReference type="ChEBI" id="CHEBI:29105"/>
        <note>catalytic</note>
    </ligand>
</feature>
<keyword evidence="6 9" id="KW-0521">NADP</keyword>
<dbReference type="NCBIfam" id="TIGR00227">
    <property type="entry name" value="ribD_Cterm"/>
    <property type="match status" value="1"/>
</dbReference>
<evidence type="ECO:0000256" key="3">
    <source>
        <dbReference type="ARBA" id="ARBA00004910"/>
    </source>
</evidence>
<keyword evidence="9" id="KW-0378">Hydrolase</keyword>
<dbReference type="PANTHER" id="PTHR38011:SF7">
    <property type="entry name" value="2,5-DIAMINO-6-RIBOSYLAMINO-4(3H)-PYRIMIDINONE 5'-PHOSPHATE REDUCTASE"/>
    <property type="match status" value="1"/>
</dbReference>
<feature type="binding site" evidence="11">
    <location>
        <position position="171"/>
    </location>
    <ligand>
        <name>substrate</name>
    </ligand>
</feature>
<dbReference type="UniPathway" id="UPA00275">
    <property type="reaction ID" value="UER00401"/>
</dbReference>
<name>H5SSN4_ACEAU</name>
<comment type="catalytic activity">
    <reaction evidence="9">
        <text>2,5-diamino-6-hydroxy-4-(5-phosphoribosylamino)-pyrimidine + H2O + H(+) = 5-amino-6-(5-phospho-D-ribosylamino)uracil + NH4(+)</text>
        <dbReference type="Rhea" id="RHEA:21868"/>
        <dbReference type="ChEBI" id="CHEBI:15377"/>
        <dbReference type="ChEBI" id="CHEBI:15378"/>
        <dbReference type="ChEBI" id="CHEBI:28938"/>
        <dbReference type="ChEBI" id="CHEBI:58453"/>
        <dbReference type="ChEBI" id="CHEBI:58614"/>
        <dbReference type="EC" id="3.5.4.26"/>
    </reaction>
</comment>
<reference evidence="14" key="2">
    <citation type="journal article" date="2012" name="PLoS ONE">
        <title>A Deeply Branching Thermophilic Bacterium with an Ancient Acetyl-CoA Pathway Dominates a Subsurface Ecosystem.</title>
        <authorList>
            <person name="Takami H."/>
            <person name="Noguchi H."/>
            <person name="Takaki Y."/>
            <person name="Uchiyama I."/>
            <person name="Toyoda A."/>
            <person name="Nishi S."/>
            <person name="Chee G.-J."/>
            <person name="Arai W."/>
            <person name="Nunoura T."/>
            <person name="Itoh T."/>
            <person name="Hattori M."/>
            <person name="Takai K."/>
        </authorList>
    </citation>
    <scope>NUCLEOTIDE SEQUENCE</scope>
</reference>
<dbReference type="Gene3D" id="3.40.430.10">
    <property type="entry name" value="Dihydrofolate Reductase, subunit A"/>
    <property type="match status" value="1"/>
</dbReference>
<feature type="binding site" evidence="12">
    <location>
        <position position="76"/>
    </location>
    <ligand>
        <name>Zn(2+)</name>
        <dbReference type="ChEBI" id="CHEBI:29105"/>
        <note>catalytic</note>
    </ligand>
</feature>
<comment type="pathway">
    <text evidence="3 9">Cofactor biosynthesis; riboflavin biosynthesis; 5-amino-6-(D-ribitylamino)uracil from GTP: step 3/4.</text>
</comment>
<organism evidence="14">
    <name type="scientific">Acetithermum autotrophicum</name>
    <dbReference type="NCBI Taxonomy" id="1446466"/>
    <lineage>
        <taxon>Bacteria</taxon>
        <taxon>Candidatus Bipolaricaulota</taxon>
        <taxon>Candidatus Acetithermum</taxon>
    </lineage>
</organism>
<dbReference type="InterPro" id="IPR011549">
    <property type="entry name" value="RibD_C"/>
</dbReference>
<keyword evidence="7 9" id="KW-0560">Oxidoreductase</keyword>
<accession>H5SSN4</accession>
<evidence type="ECO:0000256" key="6">
    <source>
        <dbReference type="ARBA" id="ARBA00022857"/>
    </source>
</evidence>
<keyword evidence="9 12" id="KW-0862">Zinc</keyword>
<evidence type="ECO:0000256" key="2">
    <source>
        <dbReference type="ARBA" id="ARBA00004882"/>
    </source>
</evidence>
<dbReference type="EMBL" id="AP011802">
    <property type="protein sequence ID" value="BAL59170.1"/>
    <property type="molecule type" value="Genomic_DNA"/>
</dbReference>
<dbReference type="GO" id="GO:0009231">
    <property type="term" value="P:riboflavin biosynthetic process"/>
    <property type="evidence" value="ECO:0007669"/>
    <property type="project" value="UniProtKB-UniPathway"/>
</dbReference>
<evidence type="ECO:0000256" key="1">
    <source>
        <dbReference type="ARBA" id="ARBA00002151"/>
    </source>
</evidence>
<feature type="binding site" evidence="11">
    <location>
        <position position="210"/>
    </location>
    <ligand>
        <name>substrate</name>
    </ligand>
</feature>
<dbReference type="EC" id="1.1.1.193" evidence="9"/>
<dbReference type="GO" id="GO:0008835">
    <property type="term" value="F:diaminohydroxyphosphoribosylaminopyrimidine deaminase activity"/>
    <property type="evidence" value="ECO:0007669"/>
    <property type="project" value="UniProtKB-EC"/>
</dbReference>